<name>A0A2R7Y0P2_9ARCH</name>
<evidence type="ECO:0000313" key="4">
    <source>
        <dbReference type="Proteomes" id="UP000244066"/>
    </source>
</evidence>
<dbReference type="CDD" id="cd09873">
    <property type="entry name" value="PIN_Pae0151-like"/>
    <property type="match status" value="1"/>
</dbReference>
<gene>
    <name evidence="3" type="ORF">B9J98_07740</name>
</gene>
<dbReference type="Pfam" id="PF01850">
    <property type="entry name" value="PIN"/>
    <property type="match status" value="1"/>
</dbReference>
<evidence type="ECO:0000313" key="3">
    <source>
        <dbReference type="EMBL" id="PUA31120.1"/>
    </source>
</evidence>
<dbReference type="AlphaFoldDB" id="A0A2R7Y0P2"/>
<dbReference type="InterPro" id="IPR044153">
    <property type="entry name" value="PIN_Pae0151-like"/>
</dbReference>
<dbReference type="Proteomes" id="UP000244066">
    <property type="component" value="Unassembled WGS sequence"/>
</dbReference>
<dbReference type="PANTHER" id="PTHR35901:SF1">
    <property type="entry name" value="EXONUCLEASE VAPC9"/>
    <property type="match status" value="1"/>
</dbReference>
<protein>
    <recommendedName>
        <fullName evidence="2">PIN domain-containing protein</fullName>
    </recommendedName>
</protein>
<dbReference type="SUPFAM" id="SSF88723">
    <property type="entry name" value="PIN domain-like"/>
    <property type="match status" value="1"/>
</dbReference>
<accession>A0A2R7Y0P2</accession>
<reference evidence="3 4" key="1">
    <citation type="submission" date="2017-04" db="EMBL/GenBank/DDBJ databases">
        <title>Draft Aigarchaeota genome from a New Zealand hot spring.</title>
        <authorList>
            <person name="Reysenbach A.-L."/>
            <person name="Donaho J.A."/>
            <person name="Gerhart J."/>
            <person name="Kelley J.F."/>
            <person name="Kouba K."/>
            <person name="Podar M."/>
            <person name="Stott M."/>
        </authorList>
    </citation>
    <scope>NUCLEOTIDE SEQUENCE [LARGE SCALE GENOMIC DNA]</scope>
    <source>
        <strain evidence="3">NZ13_MG1</strain>
    </source>
</reference>
<evidence type="ECO:0000256" key="1">
    <source>
        <dbReference type="ARBA" id="ARBA00022842"/>
    </source>
</evidence>
<dbReference type="InterPro" id="IPR029060">
    <property type="entry name" value="PIN-like_dom_sf"/>
</dbReference>
<comment type="caution">
    <text evidence="3">The sequence shown here is derived from an EMBL/GenBank/DDBJ whole genome shotgun (WGS) entry which is preliminary data.</text>
</comment>
<evidence type="ECO:0000259" key="2">
    <source>
        <dbReference type="Pfam" id="PF01850"/>
    </source>
</evidence>
<proteinExistence type="predicted"/>
<dbReference type="InterPro" id="IPR051619">
    <property type="entry name" value="TypeII_TA_RNase_PINc/VapC"/>
</dbReference>
<sequence length="129" mass="14929">MEKPKVIDTSALYPLVKKMGRKFADIVKELVILDLTWYEVGNVIVKEANKGKIKNLEETALIWQEILSAIKTEEVREIKEVAELAKKDKLTYYDAAYIYTASKMSLKLITEDQELKNKYQKLCITINEL</sequence>
<dbReference type="InterPro" id="IPR002716">
    <property type="entry name" value="PIN_dom"/>
</dbReference>
<dbReference type="EMBL" id="NDWU01000026">
    <property type="protein sequence ID" value="PUA31120.1"/>
    <property type="molecule type" value="Genomic_DNA"/>
</dbReference>
<dbReference type="PANTHER" id="PTHR35901">
    <property type="entry name" value="RIBONUCLEASE VAPC3"/>
    <property type="match status" value="1"/>
</dbReference>
<keyword evidence="1" id="KW-0460">Magnesium</keyword>
<feature type="domain" description="PIN" evidence="2">
    <location>
        <begin position="6"/>
        <end position="118"/>
    </location>
</feature>
<organism evidence="3 4">
    <name type="scientific">Candidatus Terraquivivens tikiterensis</name>
    <dbReference type="NCBI Taxonomy" id="1980982"/>
    <lineage>
        <taxon>Archaea</taxon>
        <taxon>Nitrososphaerota</taxon>
        <taxon>Candidatus Wolframiiraptoraceae</taxon>
        <taxon>Candidatus Terraquivivens</taxon>
    </lineage>
</organism>
<dbReference type="Gene3D" id="3.40.50.1010">
    <property type="entry name" value="5'-nuclease"/>
    <property type="match status" value="1"/>
</dbReference>